<sequence>MRRSLLTPRRALVLVTAVLLVTSLLPLRVVSWVGNPAREVVAAVQMPVTVPLKSIGDAVRRPTPVQLDVADEHHPGHARLYIERLEQEVEQLRRENQALQQVRGVLGEERSVQALLARVGGVSGDRLNPTLRINRGSRDGVGRGQAVVSGFTLVGEIERAGPVSADVRLFTAAETRLQVRIIPSDPTAEERRYTAWMDIQDGGSVFVIEAERGDPVEAGDWAHLADERWPREARGFVVAQVIDARPDPSDPHRLMRVTLSPAVDLMALRQVTVLVPE</sequence>
<dbReference type="Proteomes" id="UP001575105">
    <property type="component" value="Unassembled WGS sequence"/>
</dbReference>
<protein>
    <recommendedName>
        <fullName evidence="2">Cell shape-determining protein MreC</fullName>
    </recommendedName>
    <alternativeName>
        <fullName evidence="4">Cell shape protein MreC</fullName>
    </alternativeName>
</protein>
<reference evidence="7 8" key="1">
    <citation type="submission" date="2024-08" db="EMBL/GenBank/DDBJ databases">
        <title>Whole-genome sequencing of halo(alkali)philic microorganisms from hypersaline lakes.</title>
        <authorList>
            <person name="Sorokin D.Y."/>
            <person name="Merkel A.Y."/>
            <person name="Messina E."/>
            <person name="Yakimov M."/>
        </authorList>
    </citation>
    <scope>NUCLEOTIDE SEQUENCE [LARGE SCALE GENOMIC DNA]</scope>
    <source>
        <strain evidence="7 8">AB-hyl4</strain>
    </source>
</reference>
<gene>
    <name evidence="7" type="primary">mreC</name>
    <name evidence="7" type="ORF">ACERK3_10440</name>
</gene>
<evidence type="ECO:0000256" key="2">
    <source>
        <dbReference type="ARBA" id="ARBA00013855"/>
    </source>
</evidence>
<dbReference type="RefSeq" id="WP_425345641.1">
    <property type="nucleotide sequence ID" value="NZ_JBGUBD010000005.1"/>
</dbReference>
<dbReference type="Pfam" id="PF04085">
    <property type="entry name" value="MreC"/>
    <property type="match status" value="1"/>
</dbReference>
<dbReference type="PANTHER" id="PTHR34138">
    <property type="entry name" value="CELL SHAPE-DETERMINING PROTEIN MREC"/>
    <property type="match status" value="1"/>
</dbReference>
<evidence type="ECO:0000313" key="8">
    <source>
        <dbReference type="Proteomes" id="UP001575105"/>
    </source>
</evidence>
<name>A0ABV4U533_9BACT</name>
<accession>A0ABV4U533</accession>
<dbReference type="Gene3D" id="2.40.10.340">
    <property type="entry name" value="Rod shape-determining protein MreC, domain 1"/>
    <property type="match status" value="1"/>
</dbReference>
<dbReference type="InterPro" id="IPR042175">
    <property type="entry name" value="Cell/Rod_MreC_2"/>
</dbReference>
<keyword evidence="3" id="KW-0133">Cell shape</keyword>
<dbReference type="InterPro" id="IPR055342">
    <property type="entry name" value="MreC_beta-barrel_core"/>
</dbReference>
<comment type="caution">
    <text evidence="7">The sequence shown here is derived from an EMBL/GenBank/DDBJ whole genome shotgun (WGS) entry which is preliminary data.</text>
</comment>
<evidence type="ECO:0000256" key="3">
    <source>
        <dbReference type="ARBA" id="ARBA00022960"/>
    </source>
</evidence>
<dbReference type="EMBL" id="JBGUBD010000005">
    <property type="protein sequence ID" value="MFA9478715.1"/>
    <property type="molecule type" value="Genomic_DNA"/>
</dbReference>
<organism evidence="7 8">
    <name type="scientific">Natronomicrosphaera hydrolytica</name>
    <dbReference type="NCBI Taxonomy" id="3242702"/>
    <lineage>
        <taxon>Bacteria</taxon>
        <taxon>Pseudomonadati</taxon>
        <taxon>Planctomycetota</taxon>
        <taxon>Phycisphaerae</taxon>
        <taxon>Phycisphaerales</taxon>
        <taxon>Phycisphaeraceae</taxon>
        <taxon>Natronomicrosphaera</taxon>
    </lineage>
</organism>
<keyword evidence="8" id="KW-1185">Reference proteome</keyword>
<comment type="similarity">
    <text evidence="1">Belongs to the MreC family.</text>
</comment>
<dbReference type="InterPro" id="IPR042177">
    <property type="entry name" value="Cell/Rod_1"/>
</dbReference>
<proteinExistence type="inferred from homology"/>
<evidence type="ECO:0000256" key="4">
    <source>
        <dbReference type="ARBA" id="ARBA00032089"/>
    </source>
</evidence>
<dbReference type="InterPro" id="IPR007221">
    <property type="entry name" value="MreC"/>
</dbReference>
<evidence type="ECO:0000256" key="5">
    <source>
        <dbReference type="SAM" id="Coils"/>
    </source>
</evidence>
<keyword evidence="5" id="KW-0175">Coiled coil</keyword>
<dbReference type="Gene3D" id="2.40.10.350">
    <property type="entry name" value="Rod shape-determining protein MreC, domain 2"/>
    <property type="match status" value="1"/>
</dbReference>
<evidence type="ECO:0000256" key="1">
    <source>
        <dbReference type="ARBA" id="ARBA00009369"/>
    </source>
</evidence>
<evidence type="ECO:0000259" key="6">
    <source>
        <dbReference type="Pfam" id="PF04085"/>
    </source>
</evidence>
<evidence type="ECO:0000313" key="7">
    <source>
        <dbReference type="EMBL" id="MFA9478715.1"/>
    </source>
</evidence>
<dbReference type="PANTHER" id="PTHR34138:SF1">
    <property type="entry name" value="CELL SHAPE-DETERMINING PROTEIN MREC"/>
    <property type="match status" value="1"/>
</dbReference>
<feature type="domain" description="Rod shape-determining protein MreC beta-barrel core" evidence="6">
    <location>
        <begin position="122"/>
        <end position="274"/>
    </location>
</feature>
<feature type="coiled-coil region" evidence="5">
    <location>
        <begin position="82"/>
        <end position="109"/>
    </location>
</feature>